<dbReference type="Gene3D" id="3.90.1200.10">
    <property type="match status" value="1"/>
</dbReference>
<proteinExistence type="predicted"/>
<dbReference type="NCBIfam" id="NF038156">
    <property type="entry name" value="lant_syn_V_LxmK"/>
    <property type="match status" value="1"/>
</dbReference>
<protein>
    <recommendedName>
        <fullName evidence="2">Aminoglycoside phosphotransferase domain-containing protein</fullName>
    </recommendedName>
</protein>
<dbReference type="EMBL" id="BAAAZY010000011">
    <property type="protein sequence ID" value="GAA4063477.1"/>
    <property type="molecule type" value="Genomic_DNA"/>
</dbReference>
<dbReference type="InterPro" id="IPR011009">
    <property type="entry name" value="Kinase-like_dom_sf"/>
</dbReference>
<dbReference type="Proteomes" id="UP001499984">
    <property type="component" value="Unassembled WGS sequence"/>
</dbReference>
<gene>
    <name evidence="3" type="ORF">GCM10022233_41890</name>
</gene>
<evidence type="ECO:0000313" key="3">
    <source>
        <dbReference type="EMBL" id="GAA4063477.1"/>
    </source>
</evidence>
<name>A0ABP7VBT0_9ACTN</name>
<sequence length="432" mass="45720">MTTMTTTTTEQPRTRQRYRPTELETVPAVNALLERLGLGRLDAEAVTAFGGRNDNWAGPATTGEQVFVKTVALLPDGDCPELERALSFEELASRRLPPGSPLRSPALLGADRAAGVTVHRLVPGARSGAELALDGEFDDELCRAAGRAVGTLHGLGPAEDVDTGEAPLPPLAWLKALPWSAVQERSMAQIAAWQLVQDDTEVVAALHRLRDLEKTVPHGPTHCDLRFDQFIRAEEGAGDLYLCDWEEFRLADPARDVGAFAGEWLFHAAYSVFAPTGEGEGQGQGGGTGQPGPAAGFGLTHEEIVARGSASLRRHLPRIGAFWRGYLECRTPDAGLPERAAAYAGWHMFDRLIATAEAHATLNPVARAAAGIGRTVLLDPAAAARTLGLTLPASSLPASLPGQSLPTASLPAQSPKAPSHPAPSLSKGSSHR</sequence>
<reference evidence="4" key="1">
    <citation type="journal article" date="2019" name="Int. J. Syst. Evol. Microbiol.">
        <title>The Global Catalogue of Microorganisms (GCM) 10K type strain sequencing project: providing services to taxonomists for standard genome sequencing and annotation.</title>
        <authorList>
            <consortium name="The Broad Institute Genomics Platform"/>
            <consortium name="The Broad Institute Genome Sequencing Center for Infectious Disease"/>
            <person name="Wu L."/>
            <person name="Ma J."/>
        </authorList>
    </citation>
    <scope>NUCLEOTIDE SEQUENCE [LARGE SCALE GENOMIC DNA]</scope>
    <source>
        <strain evidence="4">JCM 16925</strain>
    </source>
</reference>
<feature type="domain" description="Aminoglycoside phosphotransferase" evidence="2">
    <location>
        <begin position="91"/>
        <end position="264"/>
    </location>
</feature>
<dbReference type="SUPFAM" id="SSF56112">
    <property type="entry name" value="Protein kinase-like (PK-like)"/>
    <property type="match status" value="1"/>
</dbReference>
<evidence type="ECO:0000259" key="2">
    <source>
        <dbReference type="Pfam" id="PF01636"/>
    </source>
</evidence>
<dbReference type="Pfam" id="PF01636">
    <property type="entry name" value="APH"/>
    <property type="match status" value="1"/>
</dbReference>
<evidence type="ECO:0000256" key="1">
    <source>
        <dbReference type="SAM" id="MobiDB-lite"/>
    </source>
</evidence>
<keyword evidence="4" id="KW-1185">Reference proteome</keyword>
<evidence type="ECO:0000313" key="4">
    <source>
        <dbReference type="Proteomes" id="UP001499984"/>
    </source>
</evidence>
<organism evidence="3 4">
    <name type="scientific">Streptomyces shaanxiensis</name>
    <dbReference type="NCBI Taxonomy" id="653357"/>
    <lineage>
        <taxon>Bacteria</taxon>
        <taxon>Bacillati</taxon>
        <taxon>Actinomycetota</taxon>
        <taxon>Actinomycetes</taxon>
        <taxon>Kitasatosporales</taxon>
        <taxon>Streptomycetaceae</taxon>
        <taxon>Streptomyces</taxon>
    </lineage>
</organism>
<feature type="region of interest" description="Disordered" evidence="1">
    <location>
        <begin position="398"/>
        <end position="432"/>
    </location>
</feature>
<accession>A0ABP7VBT0</accession>
<dbReference type="InterPro" id="IPR002575">
    <property type="entry name" value="Aminoglycoside_PTrfase"/>
</dbReference>
<comment type="caution">
    <text evidence="3">The sequence shown here is derived from an EMBL/GenBank/DDBJ whole genome shotgun (WGS) entry which is preliminary data.</text>
</comment>